<dbReference type="InterPro" id="IPR032861">
    <property type="entry name" value="TAXi_N"/>
</dbReference>
<dbReference type="EMBL" id="PDCK01000041">
    <property type="protein sequence ID" value="PRQ41789.1"/>
    <property type="molecule type" value="Genomic_DNA"/>
</dbReference>
<evidence type="ECO:0000313" key="7">
    <source>
        <dbReference type="EMBL" id="PRQ41789.1"/>
    </source>
</evidence>
<evidence type="ECO:0000259" key="6">
    <source>
        <dbReference type="PROSITE" id="PS51767"/>
    </source>
</evidence>
<dbReference type="CDD" id="cd05476">
    <property type="entry name" value="pepsin_A_like_plant"/>
    <property type="match status" value="1"/>
</dbReference>
<keyword evidence="2" id="KW-0645">Protease</keyword>
<dbReference type="GO" id="GO:0005576">
    <property type="term" value="C:extracellular region"/>
    <property type="evidence" value="ECO:0007669"/>
    <property type="project" value="TreeGrafter"/>
</dbReference>
<dbReference type="PANTHER" id="PTHR47967:SF39">
    <property type="entry name" value="ASPARTYL PROTEASE FAMILY PROTEIN, PUTATIVE-RELATED"/>
    <property type="match status" value="1"/>
</dbReference>
<dbReference type="Proteomes" id="UP000238479">
    <property type="component" value="Chromosome 3"/>
</dbReference>
<dbReference type="InterPro" id="IPR021109">
    <property type="entry name" value="Peptidase_aspartic_dom_sf"/>
</dbReference>
<dbReference type="InterPro" id="IPR032799">
    <property type="entry name" value="TAXi_C"/>
</dbReference>
<dbReference type="GO" id="GO:0004190">
    <property type="term" value="F:aspartic-type endopeptidase activity"/>
    <property type="evidence" value="ECO:0007669"/>
    <property type="project" value="UniProtKB-KW"/>
</dbReference>
<organism evidence="7 8">
    <name type="scientific">Rosa chinensis</name>
    <name type="common">China rose</name>
    <dbReference type="NCBI Taxonomy" id="74649"/>
    <lineage>
        <taxon>Eukaryota</taxon>
        <taxon>Viridiplantae</taxon>
        <taxon>Streptophyta</taxon>
        <taxon>Embryophyta</taxon>
        <taxon>Tracheophyta</taxon>
        <taxon>Spermatophyta</taxon>
        <taxon>Magnoliopsida</taxon>
        <taxon>eudicotyledons</taxon>
        <taxon>Gunneridae</taxon>
        <taxon>Pentapetalae</taxon>
        <taxon>rosids</taxon>
        <taxon>fabids</taxon>
        <taxon>Rosales</taxon>
        <taxon>Rosaceae</taxon>
        <taxon>Rosoideae</taxon>
        <taxon>Rosoideae incertae sedis</taxon>
        <taxon>Rosa</taxon>
    </lineage>
</organism>
<dbReference type="SUPFAM" id="SSF50630">
    <property type="entry name" value="Acid proteases"/>
    <property type="match status" value="1"/>
</dbReference>
<protein>
    <submittedName>
        <fullName evidence="7">Putative nepenthesin</fullName>
        <ecNumber evidence="7">3.4.23.12</ecNumber>
    </submittedName>
</protein>
<dbReference type="InterPro" id="IPR034161">
    <property type="entry name" value="Pepsin-like_plant"/>
</dbReference>
<accession>A0A2P6R5V0</accession>
<evidence type="ECO:0000256" key="3">
    <source>
        <dbReference type="ARBA" id="ARBA00022750"/>
    </source>
</evidence>
<proteinExistence type="inferred from homology"/>
<dbReference type="Gramene" id="PRQ41789">
    <property type="protein sequence ID" value="PRQ41789"/>
    <property type="gene ID" value="RchiOBHm_Chr3g0450561"/>
</dbReference>
<dbReference type="GO" id="GO:0006508">
    <property type="term" value="P:proteolysis"/>
    <property type="evidence" value="ECO:0007669"/>
    <property type="project" value="UniProtKB-KW"/>
</dbReference>
<comment type="similarity">
    <text evidence="1">Belongs to the peptidase A1 family.</text>
</comment>
<dbReference type="OMA" id="FMADPNI"/>
<dbReference type="AlphaFoldDB" id="A0A2P6R5V0"/>
<dbReference type="Gene3D" id="2.40.70.10">
    <property type="entry name" value="Acid Proteases"/>
    <property type="match status" value="2"/>
</dbReference>
<dbReference type="InterPro" id="IPR033121">
    <property type="entry name" value="PEPTIDASE_A1"/>
</dbReference>
<evidence type="ECO:0000313" key="8">
    <source>
        <dbReference type="Proteomes" id="UP000238479"/>
    </source>
</evidence>
<evidence type="ECO:0000256" key="4">
    <source>
        <dbReference type="ARBA" id="ARBA00022801"/>
    </source>
</evidence>
<evidence type="ECO:0000256" key="1">
    <source>
        <dbReference type="ARBA" id="ARBA00007447"/>
    </source>
</evidence>
<feature type="domain" description="Peptidase A1" evidence="6">
    <location>
        <begin position="1"/>
        <end position="293"/>
    </location>
</feature>
<keyword evidence="3" id="KW-0064">Aspartyl protease</keyword>
<gene>
    <name evidence="7" type="ORF">RchiOBHm_Chr3g0450561</name>
</gene>
<sequence length="303" mass="33581">MNGGKLETLVLDLESKAPKLHDTRENPEETCVYHAAYSSGHNSTGPFAKETVTLTSTTDKVVNVEDYLFGCGNENNFHGNNLGVIGLGRGPLSLVSQMAPYVGGKKFSHCFMADPNIESKIYFGNGSEVLGEGVLTEPMAEPNEEQYKLIISGITIENDFVPFNSTGTMNKKANMLVDSGTPLSRLPQDFFDRVITQLNNTVKLESFMQNGGGLSNIYFNYTTLPKLPTVALEFESGGKLQLNENQLFQIDEKRKAFCFMMMNNTYNFMIFGGTLQTDFLIGFDLDRKVVSFKPTNCANFNKN</sequence>
<keyword evidence="8" id="KW-1185">Reference proteome</keyword>
<evidence type="ECO:0000256" key="5">
    <source>
        <dbReference type="ARBA" id="ARBA00023180"/>
    </source>
</evidence>
<dbReference type="Pfam" id="PF14541">
    <property type="entry name" value="TAXi_C"/>
    <property type="match status" value="1"/>
</dbReference>
<dbReference type="InterPro" id="IPR051708">
    <property type="entry name" value="Plant_Aspart_Prot_A1"/>
</dbReference>
<reference evidence="7 8" key="1">
    <citation type="journal article" date="2018" name="Nat. Genet.">
        <title>The Rosa genome provides new insights in the design of modern roses.</title>
        <authorList>
            <person name="Bendahmane M."/>
        </authorList>
    </citation>
    <scope>NUCLEOTIDE SEQUENCE [LARGE SCALE GENOMIC DNA]</scope>
    <source>
        <strain evidence="8">cv. Old Blush</strain>
    </source>
</reference>
<evidence type="ECO:0000256" key="2">
    <source>
        <dbReference type="ARBA" id="ARBA00022670"/>
    </source>
</evidence>
<dbReference type="EC" id="3.4.23.12" evidence="7"/>
<keyword evidence="5" id="KW-0325">Glycoprotein</keyword>
<dbReference type="PANTHER" id="PTHR47967">
    <property type="entry name" value="OS07G0603500 PROTEIN-RELATED"/>
    <property type="match status" value="1"/>
</dbReference>
<keyword evidence="4 7" id="KW-0378">Hydrolase</keyword>
<comment type="caution">
    <text evidence="7">The sequence shown here is derived from an EMBL/GenBank/DDBJ whole genome shotgun (WGS) entry which is preliminary data.</text>
</comment>
<name>A0A2P6R5V0_ROSCH</name>
<dbReference type="PROSITE" id="PS51767">
    <property type="entry name" value="PEPTIDASE_A1"/>
    <property type="match status" value="1"/>
</dbReference>
<dbReference type="Pfam" id="PF14543">
    <property type="entry name" value="TAXi_N"/>
    <property type="match status" value="1"/>
</dbReference>